<dbReference type="InterPro" id="IPR033655">
    <property type="entry name" value="TGS_RelA/SpoT"/>
</dbReference>
<comment type="caution">
    <text evidence="3">The sequence shown here is derived from an EMBL/GenBank/DDBJ whole genome shotgun (WGS) entry which is preliminary data.</text>
</comment>
<keyword evidence="4" id="KW-1185">Reference proteome</keyword>
<reference evidence="4" key="1">
    <citation type="submission" date="2018-12" db="EMBL/GenBank/DDBJ databases">
        <title>Tengunoibacter tsumagoiensis gen. nov., sp. nov., Dictyobacter kobayashii sp. nov., D. alpinus sp. nov., and D. joshuensis sp. nov. and description of Dictyobacteraceae fam. nov. within the order Ktedonobacterales isolated from Tengu-no-mugimeshi.</title>
        <authorList>
            <person name="Wang C.M."/>
            <person name="Zheng Y."/>
            <person name="Sakai Y."/>
            <person name="Toyoda A."/>
            <person name="Minakuchi Y."/>
            <person name="Abe K."/>
            <person name="Yokota A."/>
            <person name="Yabe S."/>
        </authorList>
    </citation>
    <scope>NUCLEOTIDE SEQUENCE [LARGE SCALE GENOMIC DNA]</scope>
    <source>
        <strain evidence="4">Uno11</strain>
    </source>
</reference>
<feature type="domain" description="TGS" evidence="2">
    <location>
        <begin position="9"/>
        <end position="84"/>
    </location>
</feature>
<accession>A0A402AGL0</accession>
<organism evidence="3 4">
    <name type="scientific">Dictyobacter kobayashii</name>
    <dbReference type="NCBI Taxonomy" id="2014872"/>
    <lineage>
        <taxon>Bacteria</taxon>
        <taxon>Bacillati</taxon>
        <taxon>Chloroflexota</taxon>
        <taxon>Ktedonobacteria</taxon>
        <taxon>Ktedonobacterales</taxon>
        <taxon>Dictyobacteraceae</taxon>
        <taxon>Dictyobacter</taxon>
    </lineage>
</organism>
<dbReference type="InterPro" id="IPR012675">
    <property type="entry name" value="Beta-grasp_dom_sf"/>
</dbReference>
<dbReference type="EMBL" id="BIFS01000001">
    <property type="protein sequence ID" value="GCE18258.1"/>
    <property type="molecule type" value="Genomic_DNA"/>
</dbReference>
<comment type="similarity">
    <text evidence="1">Belongs to the RelA/SpoT family.</text>
</comment>
<dbReference type="RefSeq" id="WP_161977267.1">
    <property type="nucleotide sequence ID" value="NZ_BIFS01000001.1"/>
</dbReference>
<dbReference type="InterPro" id="IPR004095">
    <property type="entry name" value="TGS"/>
</dbReference>
<dbReference type="PANTHER" id="PTHR43061:SF1">
    <property type="entry name" value="GTP DIPHOSPHOKINASE RSH1, CHLOROPLASTIC-RELATED"/>
    <property type="match status" value="1"/>
</dbReference>
<dbReference type="PANTHER" id="PTHR43061">
    <property type="entry name" value="GTP DIPHOSPHOKINASE RSH1, CHLOROPLASTIC-RELATED"/>
    <property type="match status" value="1"/>
</dbReference>
<dbReference type="Proteomes" id="UP000287188">
    <property type="component" value="Unassembled WGS sequence"/>
</dbReference>
<evidence type="ECO:0000259" key="2">
    <source>
        <dbReference type="PROSITE" id="PS51880"/>
    </source>
</evidence>
<name>A0A402AGL0_9CHLR</name>
<sequence>MEAVKDDIFQEQIFVLTPKGEVKDLPVGSTPLDFAYRIHSKVGDHCSGARIIASDSDGNGERLVSRMVPLDYELKNGEIVDIVTSRSAHPTRDWLTFARTAAARNKIRRYLKINERPINMQIGEERLERELKAAGPRGMDAINDDAENWVCNSLHADSFEDLLAAIGADDLRPVLSWSSC</sequence>
<evidence type="ECO:0000313" key="3">
    <source>
        <dbReference type="EMBL" id="GCE18258.1"/>
    </source>
</evidence>
<proteinExistence type="inferred from homology"/>
<dbReference type="PROSITE" id="PS51880">
    <property type="entry name" value="TGS"/>
    <property type="match status" value="1"/>
</dbReference>
<evidence type="ECO:0000313" key="4">
    <source>
        <dbReference type="Proteomes" id="UP000287188"/>
    </source>
</evidence>
<protein>
    <recommendedName>
        <fullName evidence="2">TGS domain-containing protein</fullName>
    </recommendedName>
</protein>
<evidence type="ECO:0000256" key="1">
    <source>
        <dbReference type="ARBA" id="ARBA00007476"/>
    </source>
</evidence>
<dbReference type="SUPFAM" id="SSF81271">
    <property type="entry name" value="TGS-like"/>
    <property type="match status" value="1"/>
</dbReference>
<dbReference type="AlphaFoldDB" id="A0A402AGL0"/>
<dbReference type="CDD" id="cd01668">
    <property type="entry name" value="TGS_RSH"/>
    <property type="match status" value="1"/>
</dbReference>
<dbReference type="Pfam" id="PF02824">
    <property type="entry name" value="TGS"/>
    <property type="match status" value="1"/>
</dbReference>
<dbReference type="InterPro" id="IPR012676">
    <property type="entry name" value="TGS-like"/>
</dbReference>
<dbReference type="FunFam" id="3.10.20.30:FF:000002">
    <property type="entry name" value="GTP pyrophosphokinase (RelA/SpoT)"/>
    <property type="match status" value="1"/>
</dbReference>
<gene>
    <name evidence="3" type="ORF">KDK_20580</name>
</gene>
<dbReference type="Gene3D" id="3.10.20.30">
    <property type="match status" value="1"/>
</dbReference>